<dbReference type="EMBL" id="WKFB01000915">
    <property type="protein sequence ID" value="KAF6716894.1"/>
    <property type="molecule type" value="Genomic_DNA"/>
</dbReference>
<evidence type="ECO:0000256" key="1">
    <source>
        <dbReference type="SAM" id="MobiDB-lite"/>
    </source>
</evidence>
<comment type="caution">
    <text evidence="2">The sequence shown here is derived from an EMBL/GenBank/DDBJ whole genome shotgun (WGS) entry which is preliminary data.</text>
</comment>
<gene>
    <name evidence="2" type="ORF">FQA47_003456</name>
</gene>
<dbReference type="Proteomes" id="UP000646548">
    <property type="component" value="Unassembled WGS sequence"/>
</dbReference>
<evidence type="ECO:0000313" key="3">
    <source>
        <dbReference type="Proteomes" id="UP000646548"/>
    </source>
</evidence>
<evidence type="ECO:0000313" key="2">
    <source>
        <dbReference type="EMBL" id="KAF6716894.1"/>
    </source>
</evidence>
<accession>A0A834F0T2</accession>
<organism evidence="2 3">
    <name type="scientific">Oryzias melastigma</name>
    <name type="common">Marine medaka</name>
    <dbReference type="NCBI Taxonomy" id="30732"/>
    <lineage>
        <taxon>Eukaryota</taxon>
        <taxon>Metazoa</taxon>
        <taxon>Chordata</taxon>
        <taxon>Craniata</taxon>
        <taxon>Vertebrata</taxon>
        <taxon>Euteleostomi</taxon>
        <taxon>Actinopterygii</taxon>
        <taxon>Neopterygii</taxon>
        <taxon>Teleostei</taxon>
        <taxon>Neoteleostei</taxon>
        <taxon>Acanthomorphata</taxon>
        <taxon>Ovalentaria</taxon>
        <taxon>Atherinomorphae</taxon>
        <taxon>Beloniformes</taxon>
        <taxon>Adrianichthyidae</taxon>
        <taxon>Oryziinae</taxon>
        <taxon>Oryzias</taxon>
    </lineage>
</organism>
<reference evidence="2" key="1">
    <citation type="journal article" name="BMC Genomics">
        <title>Long-read sequencing and de novo genome assembly of marine medaka (Oryzias melastigma).</title>
        <authorList>
            <person name="Liang P."/>
            <person name="Saqib H.S.A."/>
            <person name="Ni X."/>
            <person name="Shen Y."/>
        </authorList>
    </citation>
    <scope>NUCLEOTIDE SEQUENCE</scope>
    <source>
        <strain evidence="2">Bigg-433</strain>
    </source>
</reference>
<feature type="compositionally biased region" description="Pro residues" evidence="1">
    <location>
        <begin position="13"/>
        <end position="23"/>
    </location>
</feature>
<proteinExistence type="predicted"/>
<feature type="region of interest" description="Disordered" evidence="1">
    <location>
        <begin position="1"/>
        <end position="23"/>
    </location>
</feature>
<protein>
    <submittedName>
        <fullName evidence="2">Uncharacterized protein</fullName>
    </submittedName>
</protein>
<name>A0A834F0T2_ORYME</name>
<dbReference type="AlphaFoldDB" id="A0A834F0T2"/>
<sequence>MEEDRALLRPPLGCAPPHPPSAPPCSKKSRGLYFHLPTNFSRKPTRSACSVLQQEIHLLPVLLQRLLLAPHGSRYGADALMSAGGHCLPFSLWYDDYDDDDDDELTGLYMGCLRQSCAHIRVTMTAAGATDRVLSPGINSE</sequence>